<accession>A0A3Q3DI53</accession>
<dbReference type="InterPro" id="IPR043058">
    <property type="entry name" value="NUDIX_sf"/>
</dbReference>
<dbReference type="InterPro" id="IPR011993">
    <property type="entry name" value="PH-like_dom_sf"/>
</dbReference>
<dbReference type="SUPFAM" id="SSF48403">
    <property type="entry name" value="Ankyrin repeat"/>
    <property type="match status" value="1"/>
</dbReference>
<dbReference type="Gene3D" id="3.30.70.2240">
    <property type="entry name" value="KRIT, N-terminal Nudix domain, NPxY motif-rich region"/>
    <property type="match status" value="2"/>
</dbReference>
<name>A0A3Q3DI53_HIPCM</name>
<dbReference type="InterPro" id="IPR019749">
    <property type="entry name" value="Band_41_domain"/>
</dbReference>
<feature type="domain" description="FERM" evidence="2">
    <location>
        <begin position="372"/>
        <end position="660"/>
    </location>
</feature>
<dbReference type="GO" id="GO:0045454">
    <property type="term" value="P:cell redox homeostasis"/>
    <property type="evidence" value="ECO:0007669"/>
    <property type="project" value="TreeGrafter"/>
</dbReference>
<dbReference type="Pfam" id="PF00373">
    <property type="entry name" value="FERM_M"/>
    <property type="match status" value="1"/>
</dbReference>
<dbReference type="Ensembl" id="ENSHCOT00000019929.1">
    <property type="protein sequence ID" value="ENSHCOP00000012795.1"/>
    <property type="gene ID" value="ENSHCOG00000015896.1"/>
</dbReference>
<evidence type="ECO:0000259" key="2">
    <source>
        <dbReference type="PROSITE" id="PS50057"/>
    </source>
</evidence>
<dbReference type="PANTHER" id="PTHR13283:SF11">
    <property type="entry name" value="KREV INTERACTION TRAPPED PROTEIN 1"/>
    <property type="match status" value="1"/>
</dbReference>
<dbReference type="Proteomes" id="UP000264820">
    <property type="component" value="Unplaced"/>
</dbReference>
<dbReference type="InterPro" id="IPR036770">
    <property type="entry name" value="Ankyrin_rpt-contain_sf"/>
</dbReference>
<dbReference type="SUPFAM" id="SSF47031">
    <property type="entry name" value="Second domain of FERM"/>
    <property type="match status" value="1"/>
</dbReference>
<reference evidence="3" key="1">
    <citation type="submission" date="2025-08" db="UniProtKB">
        <authorList>
            <consortium name="Ensembl"/>
        </authorList>
    </citation>
    <scope>IDENTIFICATION</scope>
</reference>
<dbReference type="InterPro" id="IPR000299">
    <property type="entry name" value="FERM_domain"/>
</dbReference>
<organism evidence="3 4">
    <name type="scientific">Hippocampus comes</name>
    <name type="common">Tiger tail seahorse</name>
    <dbReference type="NCBI Taxonomy" id="109280"/>
    <lineage>
        <taxon>Eukaryota</taxon>
        <taxon>Metazoa</taxon>
        <taxon>Chordata</taxon>
        <taxon>Craniata</taxon>
        <taxon>Vertebrata</taxon>
        <taxon>Euteleostomi</taxon>
        <taxon>Actinopterygii</taxon>
        <taxon>Neopterygii</taxon>
        <taxon>Teleostei</taxon>
        <taxon>Neoteleostei</taxon>
        <taxon>Acanthomorphata</taxon>
        <taxon>Syngnathiaria</taxon>
        <taxon>Syngnathiformes</taxon>
        <taxon>Syngnathoidei</taxon>
        <taxon>Syngnathidae</taxon>
        <taxon>Hippocampus</taxon>
    </lineage>
</organism>
<dbReference type="InterPro" id="IPR051594">
    <property type="entry name" value="KRIT1/FRMD8"/>
</dbReference>
<dbReference type="InterPro" id="IPR002110">
    <property type="entry name" value="Ankyrin_rpt"/>
</dbReference>
<dbReference type="GO" id="GO:2000114">
    <property type="term" value="P:regulation of establishment of cell polarity"/>
    <property type="evidence" value="ECO:0007669"/>
    <property type="project" value="TreeGrafter"/>
</dbReference>
<dbReference type="Pfam" id="PF16705">
    <property type="entry name" value="NUDIX_5"/>
    <property type="match status" value="1"/>
</dbReference>
<dbReference type="PROSITE" id="PS50088">
    <property type="entry name" value="ANK_REPEAT"/>
    <property type="match status" value="1"/>
</dbReference>
<dbReference type="Pfam" id="PF12796">
    <property type="entry name" value="Ank_2"/>
    <property type="match status" value="1"/>
</dbReference>
<dbReference type="SMART" id="SM00295">
    <property type="entry name" value="B41"/>
    <property type="match status" value="1"/>
</dbReference>
<dbReference type="CDD" id="cd14473">
    <property type="entry name" value="FERM_B-lobe"/>
    <property type="match status" value="1"/>
</dbReference>
<dbReference type="Gene3D" id="1.25.40.20">
    <property type="entry name" value="Ankyrin repeat-containing domain"/>
    <property type="match status" value="1"/>
</dbReference>
<reference evidence="3" key="2">
    <citation type="submission" date="2025-09" db="UniProtKB">
        <authorList>
            <consortium name="Ensembl"/>
        </authorList>
    </citation>
    <scope>IDENTIFICATION</scope>
</reference>
<dbReference type="PROSITE" id="PS50057">
    <property type="entry name" value="FERM_3"/>
    <property type="match status" value="1"/>
</dbReference>
<sequence length="660" mass="75383">MGNEDSLEDVFVAVLRPKNQVSLSSKEYRAKAYEILLSEVPLEGKEKKRKKVLPATKIQMAGDQSKSILDYVADAIKPLSNNQICIPGKRVVHMKKFSLCVDNDVEEASLCVVPVGVKDNSKPVHNAGSPSFYCLHDIMRVCSETSIHFCPVTARMLLALDKWLAEQHTVPHAIPALFRPAPVERVKTNVSNPAYGGEGRVSDGGLHMGYTALEIKSKMMSLEKADMCVLNPLYGSDLQYTNRVDKVIINPYFGLGAPDYSKIQIPTRETWQHSANCTAEDKHGKVEATKLLLEKGKCNPNLLNGQLSSPLHFAARGGYSDIVQLLLQHPEIDRHIEDQQKRSPLQVCEENKQNEWEETVKLLQQANSKPYEKVRIYRMDGSYRSVELKHGNNTTVQQIMEGMRLSQETQQYFTIWICSENLHLQLKPYHKPLQHLRIWTEIVTDLTVLDPQRETPQLFLRRDVRLPLEIEKKVEDPLAILILFDEARHCLLKGFFPAPDSKLITLASFLLQIIYGNYESKKHKQGFLNEENLKSIVPILKVKSKAYHWTNRILHEYKALSTSEGVSKEMHHLQRLFLQNCWDIPTYGAAFFTGQVYTKASASNHKVIRVYVGVNTKGLHLMNMETKVWRHLGFSSIYFPPFICWRYRASLSYFRCFSSA</sequence>
<dbReference type="Gene3D" id="3.10.20.90">
    <property type="entry name" value="Phosphatidylinositol 3-kinase Catalytic Subunit, Chain A, domain 1"/>
    <property type="match status" value="1"/>
</dbReference>
<evidence type="ECO:0000313" key="4">
    <source>
        <dbReference type="Proteomes" id="UP000264820"/>
    </source>
</evidence>
<protein>
    <submittedName>
        <fullName evidence="3">KRIT1 ankyrin repeat containing</fullName>
    </submittedName>
</protein>
<dbReference type="GO" id="GO:0005886">
    <property type="term" value="C:plasma membrane"/>
    <property type="evidence" value="ECO:0007669"/>
    <property type="project" value="TreeGrafter"/>
</dbReference>
<evidence type="ECO:0000256" key="1">
    <source>
        <dbReference type="PROSITE-ProRule" id="PRU00023"/>
    </source>
</evidence>
<dbReference type="Gene3D" id="1.20.80.10">
    <property type="match status" value="1"/>
</dbReference>
<keyword evidence="1" id="KW-0040">ANK repeat</keyword>
<dbReference type="Gene3D" id="2.30.29.30">
    <property type="entry name" value="Pleckstrin-homology domain (PH domain)/Phosphotyrosine-binding domain (PTB)"/>
    <property type="match status" value="1"/>
</dbReference>
<feature type="repeat" description="ANK" evidence="1">
    <location>
        <begin position="306"/>
        <end position="329"/>
    </location>
</feature>
<dbReference type="PANTHER" id="PTHR13283">
    <property type="entry name" value="KREV INTERACTION TRAPPED 1-RELATED"/>
    <property type="match status" value="1"/>
</dbReference>
<dbReference type="PROSITE" id="PS50297">
    <property type="entry name" value="ANK_REP_REGION"/>
    <property type="match status" value="1"/>
</dbReference>
<dbReference type="InterPro" id="IPR032022">
    <property type="entry name" value="NUDIX"/>
</dbReference>
<dbReference type="GO" id="GO:0016525">
    <property type="term" value="P:negative regulation of angiogenesis"/>
    <property type="evidence" value="ECO:0007669"/>
    <property type="project" value="TreeGrafter"/>
</dbReference>
<dbReference type="AlphaFoldDB" id="A0A3Q3DI53"/>
<dbReference type="FunFam" id="3.10.20.90:FF:000076">
    <property type="entry name" value="Krev interaction trapped protein 1"/>
    <property type="match status" value="1"/>
</dbReference>
<keyword evidence="4" id="KW-1185">Reference proteome</keyword>
<dbReference type="InterPro" id="IPR014352">
    <property type="entry name" value="FERM/acyl-CoA-bd_prot_sf"/>
</dbReference>
<dbReference type="InterPro" id="IPR019748">
    <property type="entry name" value="FERM_central"/>
</dbReference>
<dbReference type="GeneTree" id="ENSGT00530000063721"/>
<proteinExistence type="predicted"/>
<evidence type="ECO:0000313" key="3">
    <source>
        <dbReference type="Ensembl" id="ENSHCOP00000012795.1"/>
    </source>
</evidence>
<dbReference type="InterPro" id="IPR035963">
    <property type="entry name" value="FERM_2"/>
</dbReference>